<reference evidence="4" key="2">
    <citation type="submission" date="2021-02" db="UniProtKB">
        <authorList>
            <consortium name="EnsemblMetazoa"/>
        </authorList>
    </citation>
    <scope>IDENTIFICATION</scope>
    <source>
        <strain evidence="4">LVP_AGWG</strain>
    </source>
</reference>
<sequence length="306" mass="34320">MFYLQMFLMGFGVYATFLWAYNTFLESLLGIVWGTIKGWFSNKPLTEKYGPWAVITGATDGIGKRYGEILASKGMNIVLISRSEPKLMKVANEIYERYNVQTRWVAVDFSRGPEIYKMIKEQIEGLDIGILVNNVGYYPTVRTFDLNSDDEIISTININILSTSMMSRIVLPGMKYRKRGIIVNISSTSCYRPAAYLNMYASAKAFVTNFSLALNHELRGSGVECQVVTPGMVHTNMIKKFEGDVPWYISITTSDSLASFGVFTLGKTSHTTGGWMHAFQVSWQDLLPLSLGTFFISLITKKAVGK</sequence>
<dbReference type="OrthoDB" id="5545019at2759"/>
<evidence type="ECO:0000256" key="1">
    <source>
        <dbReference type="ARBA" id="ARBA00022857"/>
    </source>
</evidence>
<gene>
    <name evidence="4" type="primary">5566902</name>
</gene>
<name>A0A1S4G7J9_AEDAE</name>
<evidence type="ECO:0000256" key="2">
    <source>
        <dbReference type="ARBA" id="ARBA00023002"/>
    </source>
</evidence>
<dbReference type="SUPFAM" id="SSF51735">
    <property type="entry name" value="NAD(P)-binding Rossmann-fold domains"/>
    <property type="match status" value="1"/>
</dbReference>
<dbReference type="PRINTS" id="PR00080">
    <property type="entry name" value="SDRFAMILY"/>
</dbReference>
<dbReference type="PRINTS" id="PR00081">
    <property type="entry name" value="GDHRDH"/>
</dbReference>
<accession>A0A1S4G7J9</accession>
<dbReference type="AlphaFoldDB" id="A0A1S4G7J9"/>
<proteinExistence type="inferred from homology"/>
<dbReference type="InterPro" id="IPR036291">
    <property type="entry name" value="NAD(P)-bd_dom_sf"/>
</dbReference>
<dbReference type="PANTHER" id="PTHR43899">
    <property type="entry name" value="RH59310P"/>
    <property type="match status" value="1"/>
</dbReference>
<dbReference type="EnsemblMetazoa" id="AAEL018135-RA">
    <property type="protein sequence ID" value="AAEL018135-PA"/>
    <property type="gene ID" value="AAEL018135"/>
</dbReference>
<dbReference type="GO" id="GO:0016491">
    <property type="term" value="F:oxidoreductase activity"/>
    <property type="evidence" value="ECO:0007669"/>
    <property type="project" value="UniProtKB-KW"/>
</dbReference>
<keyword evidence="5" id="KW-1185">Reference proteome</keyword>
<evidence type="ECO:0000313" key="4">
    <source>
        <dbReference type="EnsemblMetazoa" id="AAEL018135-PA"/>
    </source>
</evidence>
<evidence type="ECO:0000313" key="5">
    <source>
        <dbReference type="Proteomes" id="UP000008820"/>
    </source>
</evidence>
<dbReference type="InterPro" id="IPR051019">
    <property type="entry name" value="VLCFA-Steroid_DH"/>
</dbReference>
<dbReference type="InterPro" id="IPR002347">
    <property type="entry name" value="SDR_fam"/>
</dbReference>
<dbReference type="CDD" id="cd05356">
    <property type="entry name" value="17beta-HSD1_like_SDR_c"/>
    <property type="match status" value="1"/>
</dbReference>
<comment type="similarity">
    <text evidence="3">Belongs to the short-chain dehydrogenases/reductases (SDR) family.</text>
</comment>
<evidence type="ECO:0000256" key="3">
    <source>
        <dbReference type="RuleBase" id="RU000363"/>
    </source>
</evidence>
<dbReference type="GO" id="GO:0005783">
    <property type="term" value="C:endoplasmic reticulum"/>
    <property type="evidence" value="ECO:0007669"/>
    <property type="project" value="TreeGrafter"/>
</dbReference>
<dbReference type="VEuPathDB" id="VectorBase:AAEL018135"/>
<dbReference type="Pfam" id="PF00106">
    <property type="entry name" value="adh_short"/>
    <property type="match status" value="1"/>
</dbReference>
<protein>
    <submittedName>
        <fullName evidence="4">Uncharacterized protein</fullName>
    </submittedName>
</protein>
<dbReference type="Gene3D" id="3.40.50.720">
    <property type="entry name" value="NAD(P)-binding Rossmann-like Domain"/>
    <property type="match status" value="1"/>
</dbReference>
<organism evidence="4 5">
    <name type="scientific">Aedes aegypti</name>
    <name type="common">Yellowfever mosquito</name>
    <name type="synonym">Culex aegypti</name>
    <dbReference type="NCBI Taxonomy" id="7159"/>
    <lineage>
        <taxon>Eukaryota</taxon>
        <taxon>Metazoa</taxon>
        <taxon>Ecdysozoa</taxon>
        <taxon>Arthropoda</taxon>
        <taxon>Hexapoda</taxon>
        <taxon>Insecta</taxon>
        <taxon>Pterygota</taxon>
        <taxon>Neoptera</taxon>
        <taxon>Endopterygota</taxon>
        <taxon>Diptera</taxon>
        <taxon>Nematocera</taxon>
        <taxon>Culicoidea</taxon>
        <taxon>Culicidae</taxon>
        <taxon>Culicinae</taxon>
        <taxon>Aedini</taxon>
        <taxon>Aedes</taxon>
        <taxon>Stegomyia</taxon>
    </lineage>
</organism>
<dbReference type="FunFam" id="3.40.50.720:FF:000137">
    <property type="entry name" value="Hydroxysteroid (17-beta) dehydrogenase 3"/>
    <property type="match status" value="1"/>
</dbReference>
<dbReference type="InParanoid" id="A0A1S4G7J9"/>
<dbReference type="Proteomes" id="UP000008820">
    <property type="component" value="Chromosome 3"/>
</dbReference>
<dbReference type="PANTHER" id="PTHR43899:SF9">
    <property type="entry name" value="MIP25013P-RELATED"/>
    <property type="match status" value="1"/>
</dbReference>
<reference evidence="4 5" key="1">
    <citation type="submission" date="2017-06" db="EMBL/GenBank/DDBJ databases">
        <title>Aedes aegypti genome working group (AGWG) sequencing and assembly.</title>
        <authorList>
            <consortium name="Aedes aegypti Genome Working Group (AGWG)"/>
            <person name="Matthews B.J."/>
        </authorList>
    </citation>
    <scope>NUCLEOTIDE SEQUENCE [LARGE SCALE GENOMIC DNA]</scope>
    <source>
        <strain evidence="4 5">LVP_AGWG</strain>
    </source>
</reference>
<dbReference type="PIRSF" id="PIRSF000126">
    <property type="entry name" value="11-beta-HSD1"/>
    <property type="match status" value="1"/>
</dbReference>
<keyword evidence="1" id="KW-0521">NADP</keyword>
<keyword evidence="2" id="KW-0560">Oxidoreductase</keyword>